<proteinExistence type="predicted"/>
<comment type="caution">
    <text evidence="1">The sequence shown here is derived from an EMBL/GenBank/DDBJ whole genome shotgun (WGS) entry which is preliminary data.</text>
</comment>
<dbReference type="PANTHER" id="PTHR47326:SF1">
    <property type="entry name" value="HTH PSQ-TYPE DOMAIN-CONTAINING PROTEIN"/>
    <property type="match status" value="1"/>
</dbReference>
<reference evidence="1 2" key="1">
    <citation type="submission" date="2023-02" db="EMBL/GenBank/DDBJ databases">
        <title>LHISI_Scaffold_Assembly.</title>
        <authorList>
            <person name="Stuart O.P."/>
            <person name="Cleave R."/>
            <person name="Magrath M.J.L."/>
            <person name="Mikheyev A.S."/>
        </authorList>
    </citation>
    <scope>NUCLEOTIDE SEQUENCE [LARGE SCALE GENOMIC DNA]</scope>
    <source>
        <strain evidence="1">Daus_M_001</strain>
        <tissue evidence="1">Leg muscle</tissue>
    </source>
</reference>
<evidence type="ECO:0000313" key="1">
    <source>
        <dbReference type="EMBL" id="KAJ8892069.1"/>
    </source>
</evidence>
<dbReference type="Proteomes" id="UP001159363">
    <property type="component" value="Chromosome 2"/>
</dbReference>
<keyword evidence="2" id="KW-1185">Reference proteome</keyword>
<accession>A0ABQ9I5Y7</accession>
<organism evidence="1 2">
    <name type="scientific">Dryococelus australis</name>
    <dbReference type="NCBI Taxonomy" id="614101"/>
    <lineage>
        <taxon>Eukaryota</taxon>
        <taxon>Metazoa</taxon>
        <taxon>Ecdysozoa</taxon>
        <taxon>Arthropoda</taxon>
        <taxon>Hexapoda</taxon>
        <taxon>Insecta</taxon>
        <taxon>Pterygota</taxon>
        <taxon>Neoptera</taxon>
        <taxon>Polyneoptera</taxon>
        <taxon>Phasmatodea</taxon>
        <taxon>Verophasmatodea</taxon>
        <taxon>Anareolatae</taxon>
        <taxon>Phasmatidae</taxon>
        <taxon>Eurycanthinae</taxon>
        <taxon>Dryococelus</taxon>
    </lineage>
</organism>
<evidence type="ECO:0000313" key="2">
    <source>
        <dbReference type="Proteomes" id="UP001159363"/>
    </source>
</evidence>
<dbReference type="EMBL" id="JARBHB010000002">
    <property type="protein sequence ID" value="KAJ8892069.1"/>
    <property type="molecule type" value="Genomic_DNA"/>
</dbReference>
<dbReference type="PANTHER" id="PTHR47326">
    <property type="entry name" value="TRANSPOSABLE ELEMENT TC3 TRANSPOSASE-LIKE PROTEIN"/>
    <property type="match status" value="1"/>
</dbReference>
<gene>
    <name evidence="1" type="ORF">PR048_004643</name>
</gene>
<protein>
    <submittedName>
        <fullName evidence="1">Uncharacterized protein</fullName>
    </submittedName>
</protein>
<sequence length="536" mass="62413">MTRAEGVHYATVWRMLNENLLYLYHIQQFQSLIESDYQQRINCENLVHILEHVLWTYGVAYNTYQCVDENPHTVLNVTLTQILIQVQQVMHQINTCIDIEEAIVPYYSTNVRCATNRVSGLIRQSPPNKWCLATAEEVDEKHRTRHWSGKPTHQVYQLDSAALYQSGHELRRLAFKTFNVPQIYLRWLDDEKYGTPEEAAKCRHGRSTVLNPELEQQLVDYCLRMQSTFYGLTPTDMKRMANIVEDIGMLGPLGRTRGIARTDSIQYATVWRILKENLLYPYQIQRDLAFTVSDCPRWMVLFVWLWQQCENVVHAQEYVLWMNEPTFTRDGVIKVRSAYQREEVNRHAIQKLINRHQFSLNTWGVSFNNLSVSPFMIPWWINLAHIQEFPRSEIPMLLEVTTLYLRKAARFIHDANKASKNDELVYQTTIPANQSDNHQDQQTIITDSADQPRRHIALTRLLHLHAAILLVISAAARTGRKHPLNAVQVFRGVPCGPSPHHPDRRARSLATLGQHLIDCQWRVVVDVTDPHLPPCW</sequence>
<name>A0ABQ9I5Y7_9NEOP</name>